<gene>
    <name evidence="7" type="ORF">BCL74_0250</name>
</gene>
<dbReference type="InterPro" id="IPR030678">
    <property type="entry name" value="Peptide/Ni-bd"/>
</dbReference>
<dbReference type="PIRSF" id="PIRSF002741">
    <property type="entry name" value="MppA"/>
    <property type="match status" value="1"/>
</dbReference>
<dbReference type="PROSITE" id="PS01040">
    <property type="entry name" value="SBP_BACTERIAL_5"/>
    <property type="match status" value="1"/>
</dbReference>
<evidence type="ECO:0000256" key="1">
    <source>
        <dbReference type="ARBA" id="ARBA00004418"/>
    </source>
</evidence>
<evidence type="ECO:0000256" key="4">
    <source>
        <dbReference type="ARBA" id="ARBA00022729"/>
    </source>
</evidence>
<proteinExistence type="inferred from homology"/>
<keyword evidence="4 5" id="KW-0732">Signal</keyword>
<evidence type="ECO:0000313" key="7">
    <source>
        <dbReference type="EMBL" id="RKQ72483.1"/>
    </source>
</evidence>
<sequence>MRRFARTKLWALAGTAAIALCLAAPSAQAGKADDTLNIAWDVEVPNVNMYFDTSRNGVIIAHHVWDGLVWRDPASGEFKPLIASSWNIVDDKTIEVEIRKGVKFHNGATLTADDVVYTYNYLARPDNGILNRNYTSWIEKAEKVGDNKVRITAKNTNPLILLYMVEIGIYPQKYYEEVGPEGMGLKPVGTGPYKITSVDPGKRLEFEAFADYYDSPKGKAKIKKIVQRTIPEMNTQVVELASGRLDWIWRVAQDQADRLEKTGRVQVINANTMRVGYLHLNAVGGPEDSPLRKLKVRQAINHAINLEGIVKNLVRGSSQVIHSACYPEQFGCTDDVQKYPYDPAKAKQLLAEAGYPNGFTTAFYAYRDRAQNEAMMSDLAAVGIKAELRYGQYAATRDALRKGEVPIASLTWGSNSIPDVDAILPVFFGGLPDDMSKDEEVQGWLQAARSTLDQEKRKELYKKALQKIAAQAYWVPTWTYTTNYAISNDLDFKPTADEIPRFWTASWK</sequence>
<dbReference type="Pfam" id="PF00496">
    <property type="entry name" value="SBP_bac_5"/>
    <property type="match status" value="1"/>
</dbReference>
<comment type="caution">
    <text evidence="7">The sequence shown here is derived from an EMBL/GenBank/DDBJ whole genome shotgun (WGS) entry which is preliminary data.</text>
</comment>
<dbReference type="EMBL" id="RBIG01000001">
    <property type="protein sequence ID" value="RKQ72483.1"/>
    <property type="molecule type" value="Genomic_DNA"/>
</dbReference>
<dbReference type="GO" id="GO:1904680">
    <property type="term" value="F:peptide transmembrane transporter activity"/>
    <property type="evidence" value="ECO:0007669"/>
    <property type="project" value="TreeGrafter"/>
</dbReference>
<dbReference type="Proteomes" id="UP000277424">
    <property type="component" value="Unassembled WGS sequence"/>
</dbReference>
<dbReference type="PANTHER" id="PTHR30290:SF9">
    <property type="entry name" value="OLIGOPEPTIDE-BINDING PROTEIN APPA"/>
    <property type="match status" value="1"/>
</dbReference>
<evidence type="ECO:0000313" key="8">
    <source>
        <dbReference type="Proteomes" id="UP000277424"/>
    </source>
</evidence>
<comment type="subcellular location">
    <subcellularLocation>
        <location evidence="1">Periplasm</location>
    </subcellularLocation>
</comment>
<dbReference type="AlphaFoldDB" id="A0A420WN95"/>
<name>A0A420WN95_9PROT</name>
<evidence type="ECO:0000256" key="3">
    <source>
        <dbReference type="ARBA" id="ARBA00022448"/>
    </source>
</evidence>
<dbReference type="InterPro" id="IPR023765">
    <property type="entry name" value="SBP_5_CS"/>
</dbReference>
<feature type="signal peptide" evidence="5">
    <location>
        <begin position="1"/>
        <end position="29"/>
    </location>
</feature>
<dbReference type="RefSeq" id="WP_121216922.1">
    <property type="nucleotide sequence ID" value="NZ_RBIG01000001.1"/>
</dbReference>
<dbReference type="Gene3D" id="3.40.190.10">
    <property type="entry name" value="Periplasmic binding protein-like II"/>
    <property type="match status" value="1"/>
</dbReference>
<dbReference type="PANTHER" id="PTHR30290">
    <property type="entry name" value="PERIPLASMIC BINDING COMPONENT OF ABC TRANSPORTER"/>
    <property type="match status" value="1"/>
</dbReference>
<dbReference type="GO" id="GO:0043190">
    <property type="term" value="C:ATP-binding cassette (ABC) transporter complex"/>
    <property type="evidence" value="ECO:0007669"/>
    <property type="project" value="InterPro"/>
</dbReference>
<dbReference type="Gene3D" id="3.90.76.10">
    <property type="entry name" value="Dipeptide-binding Protein, Domain 1"/>
    <property type="match status" value="1"/>
</dbReference>
<comment type="similarity">
    <text evidence="2">Belongs to the bacterial solute-binding protein 5 family.</text>
</comment>
<feature type="chain" id="PRO_5019206211" evidence="5">
    <location>
        <begin position="30"/>
        <end position="508"/>
    </location>
</feature>
<evidence type="ECO:0000256" key="2">
    <source>
        <dbReference type="ARBA" id="ARBA00005695"/>
    </source>
</evidence>
<dbReference type="Gene3D" id="3.10.105.10">
    <property type="entry name" value="Dipeptide-binding Protein, Domain 3"/>
    <property type="match status" value="1"/>
</dbReference>
<dbReference type="SUPFAM" id="SSF53850">
    <property type="entry name" value="Periplasmic binding protein-like II"/>
    <property type="match status" value="1"/>
</dbReference>
<keyword evidence="3" id="KW-0813">Transport</keyword>
<dbReference type="GO" id="GO:0015833">
    <property type="term" value="P:peptide transport"/>
    <property type="evidence" value="ECO:0007669"/>
    <property type="project" value="TreeGrafter"/>
</dbReference>
<protein>
    <submittedName>
        <fullName evidence="7">Peptide/nickel transport system substrate-binding protein</fullName>
    </submittedName>
</protein>
<evidence type="ECO:0000256" key="5">
    <source>
        <dbReference type="SAM" id="SignalP"/>
    </source>
</evidence>
<feature type="domain" description="Solute-binding protein family 5" evidence="6">
    <location>
        <begin position="77"/>
        <end position="429"/>
    </location>
</feature>
<organism evidence="7 8">
    <name type="scientific">Oceanibaculum indicum</name>
    <dbReference type="NCBI Taxonomy" id="526216"/>
    <lineage>
        <taxon>Bacteria</taxon>
        <taxon>Pseudomonadati</taxon>
        <taxon>Pseudomonadota</taxon>
        <taxon>Alphaproteobacteria</taxon>
        <taxon>Rhodospirillales</taxon>
        <taxon>Oceanibaculaceae</taxon>
        <taxon>Oceanibaculum</taxon>
    </lineage>
</organism>
<dbReference type="InterPro" id="IPR000914">
    <property type="entry name" value="SBP_5_dom"/>
</dbReference>
<evidence type="ECO:0000259" key="6">
    <source>
        <dbReference type="Pfam" id="PF00496"/>
    </source>
</evidence>
<dbReference type="CDD" id="cd08515">
    <property type="entry name" value="PBP2_NikA_DppA_OppA_like_10"/>
    <property type="match status" value="1"/>
</dbReference>
<accession>A0A420WN95</accession>
<dbReference type="InterPro" id="IPR039424">
    <property type="entry name" value="SBP_5"/>
</dbReference>
<dbReference type="GO" id="GO:0030288">
    <property type="term" value="C:outer membrane-bounded periplasmic space"/>
    <property type="evidence" value="ECO:0007669"/>
    <property type="project" value="UniProtKB-ARBA"/>
</dbReference>
<dbReference type="OrthoDB" id="9803988at2"/>
<reference evidence="7 8" key="1">
    <citation type="submission" date="2018-10" db="EMBL/GenBank/DDBJ databases">
        <title>Comparative analysis of microorganisms from saline springs in Andes Mountain Range, Colombia.</title>
        <authorList>
            <person name="Rubin E."/>
        </authorList>
    </citation>
    <scope>NUCLEOTIDE SEQUENCE [LARGE SCALE GENOMIC DNA]</scope>
    <source>
        <strain evidence="7 8">USBA 36</strain>
    </source>
</reference>